<organism evidence="1 2">
    <name type="scientific">Hominisplanchenecus murintestinalis</name>
    <dbReference type="NCBI Taxonomy" id="2941517"/>
    <lineage>
        <taxon>Bacteria</taxon>
        <taxon>Bacillati</taxon>
        <taxon>Bacillota</taxon>
        <taxon>Clostridia</taxon>
        <taxon>Lachnospirales</taxon>
        <taxon>Lachnospiraceae</taxon>
        <taxon>Hominisplanchenecus</taxon>
    </lineage>
</organism>
<protein>
    <submittedName>
        <fullName evidence="1">Prolyl-tRNA synthetase associated domain-containing protein</fullName>
    </submittedName>
</protein>
<dbReference type="Proteomes" id="UP000307720">
    <property type="component" value="Unassembled WGS sequence"/>
</dbReference>
<gene>
    <name evidence="1" type="ORF">E5357_14375</name>
</gene>
<evidence type="ECO:0000313" key="1">
    <source>
        <dbReference type="EMBL" id="TGX96979.1"/>
    </source>
</evidence>
<evidence type="ECO:0000313" key="2">
    <source>
        <dbReference type="Proteomes" id="UP000307720"/>
    </source>
</evidence>
<keyword evidence="2" id="KW-1185">Reference proteome</keyword>
<comment type="caution">
    <text evidence="1">The sequence shown here is derived from an EMBL/GenBank/DDBJ whole genome shotgun (WGS) entry which is preliminary data.</text>
</comment>
<proteinExistence type="predicted"/>
<sequence length="179" mass="20132">MTLYTGRPDSDGRLPAEMAVYDLLEKLDIPYVRADHEVAPTIEACREVDALLGIDMCKNLFLCNRQKTEFYLLLMPGDKPFRTKELSAQIGSARLSFAGEDFMEEFMGLTPGSVTVLGLMNDKDCRVRLLIDKEIAESGYIGCHPCINTSSLKLKTKDVLEKFLPYIEHEYTLVELGGE</sequence>
<name>A0AC61QWH1_9FIRM</name>
<accession>A0AC61QWH1</accession>
<reference evidence="1" key="1">
    <citation type="submission" date="2019-04" db="EMBL/GenBank/DDBJ databases">
        <title>Microbes associate with the intestines of laboratory mice.</title>
        <authorList>
            <person name="Navarre W."/>
            <person name="Wong E."/>
            <person name="Huang K."/>
            <person name="Tropini C."/>
            <person name="Ng K."/>
            <person name="Yu B."/>
        </authorList>
    </citation>
    <scope>NUCLEOTIDE SEQUENCE</scope>
    <source>
        <strain evidence="1">NM72_1-8</strain>
    </source>
</reference>
<dbReference type="EMBL" id="SRZB01000042">
    <property type="protein sequence ID" value="TGX96979.1"/>
    <property type="molecule type" value="Genomic_DNA"/>
</dbReference>